<dbReference type="EMBL" id="JAPFFM010000009">
    <property type="protein sequence ID" value="KAJ6745703.1"/>
    <property type="molecule type" value="Genomic_DNA"/>
</dbReference>
<reference evidence="1" key="2">
    <citation type="journal article" date="2023" name="Int. J. Mol. Sci.">
        <title>De Novo Assembly and Annotation of 11 Diverse Shrub Willow (Salix) Genomes Reveals Novel Gene Organization in Sex-Linked Regions.</title>
        <authorList>
            <person name="Hyden B."/>
            <person name="Feng K."/>
            <person name="Yates T.B."/>
            <person name="Jawdy S."/>
            <person name="Cereghino C."/>
            <person name="Smart L.B."/>
            <person name="Muchero W."/>
        </authorList>
    </citation>
    <scope>NUCLEOTIDE SEQUENCE</scope>
    <source>
        <tissue evidence="1">Shoot tip</tissue>
    </source>
</reference>
<reference evidence="1" key="1">
    <citation type="submission" date="2022-11" db="EMBL/GenBank/DDBJ databases">
        <authorList>
            <person name="Hyden B.L."/>
            <person name="Feng K."/>
            <person name="Yates T."/>
            <person name="Jawdy S."/>
            <person name="Smart L.B."/>
            <person name="Muchero W."/>
        </authorList>
    </citation>
    <scope>NUCLEOTIDE SEQUENCE</scope>
    <source>
        <tissue evidence="1">Shoot tip</tissue>
    </source>
</reference>
<evidence type="ECO:0000313" key="1">
    <source>
        <dbReference type="EMBL" id="KAJ6745703.1"/>
    </source>
</evidence>
<keyword evidence="2" id="KW-1185">Reference proteome</keyword>
<evidence type="ECO:0000313" key="2">
    <source>
        <dbReference type="Proteomes" id="UP001151752"/>
    </source>
</evidence>
<accession>A0A9Q0VDR1</accession>
<protein>
    <submittedName>
        <fullName evidence="1">Uncharacterized protein</fullName>
    </submittedName>
</protein>
<organism evidence="1 2">
    <name type="scientific">Salix koriyanagi</name>
    <dbReference type="NCBI Taxonomy" id="2511006"/>
    <lineage>
        <taxon>Eukaryota</taxon>
        <taxon>Viridiplantae</taxon>
        <taxon>Streptophyta</taxon>
        <taxon>Embryophyta</taxon>
        <taxon>Tracheophyta</taxon>
        <taxon>Spermatophyta</taxon>
        <taxon>Magnoliopsida</taxon>
        <taxon>eudicotyledons</taxon>
        <taxon>Gunneridae</taxon>
        <taxon>Pentapetalae</taxon>
        <taxon>rosids</taxon>
        <taxon>fabids</taxon>
        <taxon>Malpighiales</taxon>
        <taxon>Salicaceae</taxon>
        <taxon>Saliceae</taxon>
        <taxon>Salix</taxon>
    </lineage>
</organism>
<comment type="caution">
    <text evidence="1">The sequence shown here is derived from an EMBL/GenBank/DDBJ whole genome shotgun (WGS) entry which is preliminary data.</text>
</comment>
<gene>
    <name evidence="1" type="ORF">OIU74_028389</name>
</gene>
<dbReference type="Proteomes" id="UP001151752">
    <property type="component" value="Chromosome 6"/>
</dbReference>
<proteinExistence type="predicted"/>
<name>A0A9Q0VDR1_9ROSI</name>
<dbReference type="AlphaFoldDB" id="A0A9Q0VDR1"/>
<sequence>MIQEPFWSDFGFLTTADFAGKLLASLIELCEEEEILAMAFGEGVPDLPRLPGLVAEEGAISNRNIDGGEVIRVSDFFVKIELNQFLIIGVEPITVRQFARLAFLGFAIPTWPFCQS</sequence>